<evidence type="ECO:0000256" key="3">
    <source>
        <dbReference type="ARBA" id="ARBA00023163"/>
    </source>
</evidence>
<dbReference type="InParanoid" id="A0A1B6P6M4"/>
<evidence type="ECO:0000313" key="9">
    <source>
        <dbReference type="Proteomes" id="UP000000768"/>
    </source>
</evidence>
<keyword evidence="3" id="KW-0804">Transcription</keyword>
<sequence length="244" mass="27502">MDPNFNSVWSTSEINMVKSVITSHITNNTYTSSAHVNNNFGMSMEAPPMDNMGTLQGYLVDEIGPMRHVEGQQHVPNVVPKQRRHAVRFWTRDEHRNFLRGLEVFGRGKWKNISKYFVPTRTPVQISSHAQKYFRRQECTTKKQRFSINDVGLYDTQPLVQNNSSSWEALTIPGGAYNTNYNGFDGKHVAFKSLACASHTSVNQVATWTTDQQTTISSFVAPAMEVDGSQMTTNGHQLGGFLHN</sequence>
<dbReference type="Proteomes" id="UP000000768">
    <property type="component" value="Chromosome 9"/>
</dbReference>
<dbReference type="InterPro" id="IPR017930">
    <property type="entry name" value="Myb_dom"/>
</dbReference>
<evidence type="ECO:0000256" key="2">
    <source>
        <dbReference type="ARBA" id="ARBA00023125"/>
    </source>
</evidence>
<protein>
    <submittedName>
        <fullName evidence="8">Uncharacterized protein</fullName>
    </submittedName>
</protein>
<evidence type="ECO:0000259" key="7">
    <source>
        <dbReference type="PROSITE" id="PS51294"/>
    </source>
</evidence>
<dbReference type="PROSITE" id="PS50090">
    <property type="entry name" value="MYB_LIKE"/>
    <property type="match status" value="1"/>
</dbReference>
<dbReference type="PANTHER" id="PTHR44042">
    <property type="entry name" value="DUPLICATED HOMEODOMAIN-LIKE SUPERFAMILY PROTEIN-RELATED"/>
    <property type="match status" value="1"/>
</dbReference>
<feature type="domain" description="HTH myb-type" evidence="7">
    <location>
        <begin position="90"/>
        <end position="138"/>
    </location>
</feature>
<evidence type="ECO:0000256" key="4">
    <source>
        <dbReference type="ARBA" id="ARBA00023242"/>
    </source>
</evidence>
<evidence type="ECO:0000259" key="6">
    <source>
        <dbReference type="PROSITE" id="PS51293"/>
    </source>
</evidence>
<dbReference type="InterPro" id="IPR009057">
    <property type="entry name" value="Homeodomain-like_sf"/>
</dbReference>
<reference evidence="8 9" key="1">
    <citation type="journal article" date="2009" name="Nature">
        <title>The Sorghum bicolor genome and the diversification of grasses.</title>
        <authorList>
            <person name="Paterson A.H."/>
            <person name="Bowers J.E."/>
            <person name="Bruggmann R."/>
            <person name="Dubchak I."/>
            <person name="Grimwood J."/>
            <person name="Gundlach H."/>
            <person name="Haberer G."/>
            <person name="Hellsten U."/>
            <person name="Mitros T."/>
            <person name="Poliakov A."/>
            <person name="Schmutz J."/>
            <person name="Spannagl M."/>
            <person name="Tang H."/>
            <person name="Wang X."/>
            <person name="Wicker T."/>
            <person name="Bharti A.K."/>
            <person name="Chapman J."/>
            <person name="Feltus F.A."/>
            <person name="Gowik U."/>
            <person name="Grigoriev I.V."/>
            <person name="Lyons E."/>
            <person name="Maher C.A."/>
            <person name="Martis M."/>
            <person name="Narechania A."/>
            <person name="Otillar R.P."/>
            <person name="Penning B.W."/>
            <person name="Salamov A.A."/>
            <person name="Wang Y."/>
            <person name="Zhang L."/>
            <person name="Carpita N.C."/>
            <person name="Freeling M."/>
            <person name="Gingle A.R."/>
            <person name="Hash C.T."/>
            <person name="Keller B."/>
            <person name="Klein P."/>
            <person name="Kresovich S."/>
            <person name="McCann M.C."/>
            <person name="Ming R."/>
            <person name="Peterson D.G."/>
            <person name="Mehboob-ur-Rahman"/>
            <person name="Ware D."/>
            <person name="Westhoff P."/>
            <person name="Mayer K.F."/>
            <person name="Messing J."/>
            <person name="Rokhsar D.S."/>
        </authorList>
    </citation>
    <scope>NUCLEOTIDE SEQUENCE [LARGE SCALE GENOMIC DNA]</scope>
    <source>
        <strain evidence="9">cv. BTx623</strain>
    </source>
</reference>
<dbReference type="Pfam" id="PF00249">
    <property type="entry name" value="Myb_DNA-binding"/>
    <property type="match status" value="1"/>
</dbReference>
<dbReference type="InterPro" id="IPR001005">
    <property type="entry name" value="SANT/Myb"/>
</dbReference>
<organism evidence="8 9">
    <name type="scientific">Sorghum bicolor</name>
    <name type="common">Sorghum</name>
    <name type="synonym">Sorghum vulgare</name>
    <dbReference type="NCBI Taxonomy" id="4558"/>
    <lineage>
        <taxon>Eukaryota</taxon>
        <taxon>Viridiplantae</taxon>
        <taxon>Streptophyta</taxon>
        <taxon>Embryophyta</taxon>
        <taxon>Tracheophyta</taxon>
        <taxon>Spermatophyta</taxon>
        <taxon>Magnoliopsida</taxon>
        <taxon>Liliopsida</taxon>
        <taxon>Poales</taxon>
        <taxon>Poaceae</taxon>
        <taxon>PACMAD clade</taxon>
        <taxon>Panicoideae</taxon>
        <taxon>Andropogonodae</taxon>
        <taxon>Andropogoneae</taxon>
        <taxon>Sorghinae</taxon>
        <taxon>Sorghum</taxon>
    </lineage>
</organism>
<keyword evidence="4" id="KW-0539">Nucleus</keyword>
<dbReference type="PROSITE" id="PS51293">
    <property type="entry name" value="SANT"/>
    <property type="match status" value="1"/>
</dbReference>
<feature type="domain" description="SANT" evidence="6">
    <location>
        <begin position="90"/>
        <end position="138"/>
    </location>
</feature>
<keyword evidence="1" id="KW-0805">Transcription regulation</keyword>
<dbReference type="InterPro" id="IPR017884">
    <property type="entry name" value="SANT_dom"/>
</dbReference>
<feature type="domain" description="Myb-like" evidence="5">
    <location>
        <begin position="90"/>
        <end position="134"/>
    </location>
</feature>
<dbReference type="OrthoDB" id="614923at2759"/>
<keyword evidence="9" id="KW-1185">Reference proteome</keyword>
<evidence type="ECO:0000256" key="1">
    <source>
        <dbReference type="ARBA" id="ARBA00023015"/>
    </source>
</evidence>
<dbReference type="InterPro" id="IPR006447">
    <property type="entry name" value="Myb_dom_plants"/>
</dbReference>
<reference evidence="9" key="2">
    <citation type="journal article" date="2018" name="Plant J.">
        <title>The Sorghum bicolor reference genome: improved assembly, gene annotations, a transcriptome atlas, and signatures of genome organization.</title>
        <authorList>
            <person name="McCormick R.F."/>
            <person name="Truong S.K."/>
            <person name="Sreedasyam A."/>
            <person name="Jenkins J."/>
            <person name="Shu S."/>
            <person name="Sims D."/>
            <person name="Kennedy M."/>
            <person name="Amirebrahimi M."/>
            <person name="Weers B.D."/>
            <person name="McKinley B."/>
            <person name="Mattison A."/>
            <person name="Morishige D.T."/>
            <person name="Grimwood J."/>
            <person name="Schmutz J."/>
            <person name="Mullet J.E."/>
        </authorList>
    </citation>
    <scope>NUCLEOTIDE SEQUENCE [LARGE SCALE GENOMIC DNA]</scope>
    <source>
        <strain evidence="9">cv. BTx623</strain>
    </source>
</reference>
<dbReference type="Gramene" id="KXG21283">
    <property type="protein sequence ID" value="KXG21283"/>
    <property type="gene ID" value="SORBI_3009G040100"/>
</dbReference>
<proteinExistence type="predicted"/>
<dbReference type="GO" id="GO:0003677">
    <property type="term" value="F:DNA binding"/>
    <property type="evidence" value="ECO:0007669"/>
    <property type="project" value="UniProtKB-KW"/>
</dbReference>
<dbReference type="AlphaFoldDB" id="A0A1B6P6M4"/>
<dbReference type="Gene3D" id="1.10.10.60">
    <property type="entry name" value="Homeodomain-like"/>
    <property type="match status" value="1"/>
</dbReference>
<dbReference type="OMA" id="WSTSEID"/>
<keyword evidence="2" id="KW-0238">DNA-binding</keyword>
<dbReference type="NCBIfam" id="TIGR01557">
    <property type="entry name" value="myb_SHAQKYF"/>
    <property type="match status" value="1"/>
</dbReference>
<name>A0A1B6P6M4_SORBI</name>
<gene>
    <name evidence="8" type="ORF">SORBI_3009G040100</name>
</gene>
<dbReference type="SUPFAM" id="SSF46689">
    <property type="entry name" value="Homeodomain-like"/>
    <property type="match status" value="1"/>
</dbReference>
<dbReference type="EMBL" id="CM000768">
    <property type="protein sequence ID" value="KXG21283.1"/>
    <property type="molecule type" value="Genomic_DNA"/>
</dbReference>
<accession>A0A1B6P6M4</accession>
<dbReference type="FunCoup" id="A0A1B6P6M4">
    <property type="interactions" value="806"/>
</dbReference>
<dbReference type="SMART" id="SM00717">
    <property type="entry name" value="SANT"/>
    <property type="match status" value="1"/>
</dbReference>
<evidence type="ECO:0000313" key="8">
    <source>
        <dbReference type="EMBL" id="KXG21283.1"/>
    </source>
</evidence>
<dbReference type="CDD" id="cd00167">
    <property type="entry name" value="SANT"/>
    <property type="match status" value="1"/>
</dbReference>
<dbReference type="PANTHER" id="PTHR44042:SF17">
    <property type="entry name" value="MYB PROTEIN1"/>
    <property type="match status" value="1"/>
</dbReference>
<evidence type="ECO:0000259" key="5">
    <source>
        <dbReference type="PROSITE" id="PS50090"/>
    </source>
</evidence>
<dbReference type="PROSITE" id="PS51294">
    <property type="entry name" value="HTH_MYB"/>
    <property type="match status" value="1"/>
</dbReference>